<dbReference type="RefSeq" id="WP_189404822.1">
    <property type="nucleotide sequence ID" value="NZ_BMXP01000003.1"/>
</dbReference>
<reference evidence="1" key="2">
    <citation type="submission" date="2020-09" db="EMBL/GenBank/DDBJ databases">
        <authorList>
            <person name="Sun Q."/>
            <person name="Kim S."/>
        </authorList>
    </citation>
    <scope>NUCLEOTIDE SEQUENCE</scope>
    <source>
        <strain evidence="1">KCTC 22164</strain>
    </source>
</reference>
<sequence>MIKRDFEKPIVFMHIPKTAGSTLHQLFQANYKADEIYKLGVTGAPETGSFGERHKISVKKFYALNKAEQIKIKAVVGHMPYGLHEVFDNDAQYITVIRHPLGRILSHYNFVKESPSHYLHERMENEASTIVDYVQKLESKELNNGMLRFFLGPDHVKIPFGGCTRDMVDIAMERVEEKFVAVGVQEYFAESVDLFCKVNNWIKPNIKSRNMTQSKYSSALEVSELDGILRYNSLDLVLYEELRNSFLKIKKKL</sequence>
<comment type="caution">
    <text evidence="1">The sequence shown here is derived from an EMBL/GenBank/DDBJ whole genome shotgun (WGS) entry which is preliminary data.</text>
</comment>
<dbReference type="SUPFAM" id="SSF52540">
    <property type="entry name" value="P-loop containing nucleoside triphosphate hydrolases"/>
    <property type="match status" value="1"/>
</dbReference>
<keyword evidence="2" id="KW-1185">Reference proteome</keyword>
<protein>
    <recommendedName>
        <fullName evidence="3">Sulfotransferase family protein</fullName>
    </recommendedName>
</protein>
<dbReference type="Pfam" id="PF03567">
    <property type="entry name" value="Sulfotransfer_2"/>
    <property type="match status" value="1"/>
</dbReference>
<evidence type="ECO:0000313" key="2">
    <source>
        <dbReference type="Proteomes" id="UP000631300"/>
    </source>
</evidence>
<dbReference type="InterPro" id="IPR005331">
    <property type="entry name" value="Sulfotransferase"/>
</dbReference>
<reference evidence="1" key="1">
    <citation type="journal article" date="2014" name="Int. J. Syst. Evol. Microbiol.">
        <title>Complete genome sequence of Corynebacterium casei LMG S-19264T (=DSM 44701T), isolated from a smear-ripened cheese.</title>
        <authorList>
            <consortium name="US DOE Joint Genome Institute (JGI-PGF)"/>
            <person name="Walter F."/>
            <person name="Albersmeier A."/>
            <person name="Kalinowski J."/>
            <person name="Ruckert C."/>
        </authorList>
    </citation>
    <scope>NUCLEOTIDE SEQUENCE</scope>
    <source>
        <strain evidence="1">KCTC 22164</strain>
    </source>
</reference>
<evidence type="ECO:0008006" key="3">
    <source>
        <dbReference type="Google" id="ProtNLM"/>
    </source>
</evidence>
<dbReference type="InterPro" id="IPR053259">
    <property type="entry name" value="Golvesin-related_Golgi"/>
</dbReference>
<evidence type="ECO:0000313" key="1">
    <source>
        <dbReference type="EMBL" id="GGW82344.1"/>
    </source>
</evidence>
<dbReference type="InterPro" id="IPR027417">
    <property type="entry name" value="P-loop_NTPase"/>
</dbReference>
<gene>
    <name evidence="1" type="ORF">GCM10007391_14230</name>
</gene>
<dbReference type="GO" id="GO:0016020">
    <property type="term" value="C:membrane"/>
    <property type="evidence" value="ECO:0007669"/>
    <property type="project" value="InterPro"/>
</dbReference>
<dbReference type="PANTHER" id="PTHR32301:SF6">
    <property type="entry name" value="GOLVESIN-RELATED"/>
    <property type="match status" value="1"/>
</dbReference>
<dbReference type="Gene3D" id="3.40.50.300">
    <property type="entry name" value="P-loop containing nucleotide triphosphate hydrolases"/>
    <property type="match status" value="1"/>
</dbReference>
<dbReference type="EMBL" id="BMXP01000003">
    <property type="protein sequence ID" value="GGW82344.1"/>
    <property type="molecule type" value="Genomic_DNA"/>
</dbReference>
<dbReference type="PANTHER" id="PTHR32301">
    <property type="entry name" value="COUNTIN RECEPTOR CNR3-RELATED"/>
    <property type="match status" value="1"/>
</dbReference>
<proteinExistence type="predicted"/>
<name>A0A918JI89_9ALTE</name>
<dbReference type="AlphaFoldDB" id="A0A918JI89"/>
<organism evidence="1 2">
    <name type="scientific">Alteromonas halophila</name>
    <dbReference type="NCBI Taxonomy" id="516698"/>
    <lineage>
        <taxon>Bacteria</taxon>
        <taxon>Pseudomonadati</taxon>
        <taxon>Pseudomonadota</taxon>
        <taxon>Gammaproteobacteria</taxon>
        <taxon>Alteromonadales</taxon>
        <taxon>Alteromonadaceae</taxon>
        <taxon>Alteromonas/Salinimonas group</taxon>
        <taxon>Alteromonas</taxon>
    </lineage>
</organism>
<dbReference type="Proteomes" id="UP000631300">
    <property type="component" value="Unassembled WGS sequence"/>
</dbReference>
<dbReference type="GO" id="GO:0008146">
    <property type="term" value="F:sulfotransferase activity"/>
    <property type="evidence" value="ECO:0007669"/>
    <property type="project" value="InterPro"/>
</dbReference>
<accession>A0A918JI89</accession>